<feature type="transmembrane region" description="Helical" evidence="1">
    <location>
        <begin position="6"/>
        <end position="31"/>
    </location>
</feature>
<evidence type="ECO:0000313" key="4">
    <source>
        <dbReference type="Proteomes" id="UP001630127"/>
    </source>
</evidence>
<reference evidence="3 4" key="1">
    <citation type="submission" date="2024-11" db="EMBL/GenBank/DDBJ databases">
        <title>A near-complete genome assembly of Cinchona calisaya.</title>
        <authorList>
            <person name="Lian D.C."/>
            <person name="Zhao X.W."/>
            <person name="Wei L."/>
        </authorList>
    </citation>
    <scope>NUCLEOTIDE SEQUENCE [LARGE SCALE GENOMIC DNA]</scope>
    <source>
        <tissue evidence="3">Nenye</tissue>
    </source>
</reference>
<name>A0ABD3AYF6_9GENT</name>
<dbReference type="AlphaFoldDB" id="A0ABD3AYF6"/>
<proteinExistence type="predicted"/>
<accession>A0ABD3AYF6</accession>
<dbReference type="InterPro" id="IPR056713">
    <property type="entry name" value="DUF7811"/>
</dbReference>
<comment type="caution">
    <text evidence="3">The sequence shown here is derived from an EMBL/GenBank/DDBJ whole genome shotgun (WGS) entry which is preliminary data.</text>
</comment>
<gene>
    <name evidence="3" type="ORF">ACH5RR_004697</name>
</gene>
<keyword evidence="1" id="KW-0812">Transmembrane</keyword>
<evidence type="ECO:0000256" key="1">
    <source>
        <dbReference type="SAM" id="Phobius"/>
    </source>
</evidence>
<feature type="domain" description="DUF7811" evidence="2">
    <location>
        <begin position="67"/>
        <end position="96"/>
    </location>
</feature>
<dbReference type="Proteomes" id="UP001630127">
    <property type="component" value="Unassembled WGS sequence"/>
</dbReference>
<evidence type="ECO:0000259" key="2">
    <source>
        <dbReference type="Pfam" id="PF25103"/>
    </source>
</evidence>
<keyword evidence="1" id="KW-0472">Membrane</keyword>
<sequence length="97" mass="10899">MLGLMWQVISGACCLLSCYLLSMLYLLFAWVPRFSCYAVMALNEKWNYLTTVAAEKANHDYCCIATLGCSPASETLHLAVRSGGGTVEKVYWQWDFV</sequence>
<dbReference type="EMBL" id="JBJUIK010000002">
    <property type="protein sequence ID" value="KAL3536236.1"/>
    <property type="molecule type" value="Genomic_DNA"/>
</dbReference>
<organism evidence="3 4">
    <name type="scientific">Cinchona calisaya</name>
    <dbReference type="NCBI Taxonomy" id="153742"/>
    <lineage>
        <taxon>Eukaryota</taxon>
        <taxon>Viridiplantae</taxon>
        <taxon>Streptophyta</taxon>
        <taxon>Embryophyta</taxon>
        <taxon>Tracheophyta</taxon>
        <taxon>Spermatophyta</taxon>
        <taxon>Magnoliopsida</taxon>
        <taxon>eudicotyledons</taxon>
        <taxon>Gunneridae</taxon>
        <taxon>Pentapetalae</taxon>
        <taxon>asterids</taxon>
        <taxon>lamiids</taxon>
        <taxon>Gentianales</taxon>
        <taxon>Rubiaceae</taxon>
        <taxon>Cinchonoideae</taxon>
        <taxon>Cinchoneae</taxon>
        <taxon>Cinchona</taxon>
    </lineage>
</organism>
<protein>
    <recommendedName>
        <fullName evidence="2">DUF7811 domain-containing protein</fullName>
    </recommendedName>
</protein>
<keyword evidence="4" id="KW-1185">Reference proteome</keyword>
<dbReference type="Pfam" id="PF25103">
    <property type="entry name" value="DUF7811"/>
    <property type="match status" value="1"/>
</dbReference>
<evidence type="ECO:0000313" key="3">
    <source>
        <dbReference type="EMBL" id="KAL3536236.1"/>
    </source>
</evidence>
<keyword evidence="1" id="KW-1133">Transmembrane helix</keyword>